<dbReference type="Pfam" id="PF13813">
    <property type="entry name" value="MBOAT_2"/>
    <property type="match status" value="1"/>
</dbReference>
<keyword evidence="2 5" id="KW-0812">Transmembrane</keyword>
<evidence type="ECO:0000256" key="3">
    <source>
        <dbReference type="ARBA" id="ARBA00022989"/>
    </source>
</evidence>
<evidence type="ECO:0000256" key="5">
    <source>
        <dbReference type="SAM" id="Phobius"/>
    </source>
</evidence>
<dbReference type="EMBL" id="LFZO01000296">
    <property type="protein sequence ID" value="KXT09955.1"/>
    <property type="molecule type" value="Genomic_DNA"/>
</dbReference>
<feature type="transmembrane region" description="Helical" evidence="5">
    <location>
        <begin position="72"/>
        <end position="96"/>
    </location>
</feature>
<sequence>MLSFDSWHDFRSSFCPAYLELVNTIVPGPQSISYFIPQILLLTCLLIPPSIISHDGLAILAMPIILGSTTHAWIAMRGVDVISVDTIWWSFFFLVFKDPRNDFRRLLIASESKTSGDSSDLGNVIEEPYPSDLWPRLHWVFALFSNRPLNSWKIGVTSHDTTVSRPYVSRSRITFIKGILLVLAPAIAIAMPLALQLKAHDKFFSRPGQSLLMPYGSYGETSPFMVDIIQQALPRALLRPLVLGMYLYSLMILMFLVPYLLPIFASFIAASPNARWSPHTWPRPRFGPFSAVLDDGLKGLWGRWWHQQMRHAVSEPGRWLATKLRLKRGGLARYACICVSAFTLSGLTHMGLVPPEPRYAEFHGPWELRLLVATFFWVQPIGILLEVTLVEGFITTTSRWLGLARSLERIMRLFWVLLFMSFSCTFLLNPFLELGYWKIWPPFFLDENTKRLLRGSWMA</sequence>
<dbReference type="OrthoDB" id="194443at2759"/>
<keyword evidence="4 5" id="KW-0472">Membrane</keyword>
<comment type="subcellular location">
    <subcellularLocation>
        <location evidence="1">Membrane</location>
        <topology evidence="1">Multi-pass membrane protein</topology>
    </subcellularLocation>
</comment>
<evidence type="ECO:0000256" key="4">
    <source>
        <dbReference type="ARBA" id="ARBA00023136"/>
    </source>
</evidence>
<feature type="transmembrane region" description="Helical" evidence="5">
    <location>
        <begin position="175"/>
        <end position="195"/>
    </location>
</feature>
<feature type="domain" description="Wax synthase" evidence="6">
    <location>
        <begin position="281"/>
        <end position="350"/>
    </location>
</feature>
<keyword evidence="8" id="KW-1185">Reference proteome</keyword>
<feature type="transmembrane region" description="Helical" evidence="5">
    <location>
        <begin position="39"/>
        <end position="66"/>
    </location>
</feature>
<dbReference type="AlphaFoldDB" id="A0A139I5R0"/>
<reference evidence="7 8" key="1">
    <citation type="submission" date="2015-07" db="EMBL/GenBank/DDBJ databases">
        <title>Comparative genomics of the Sigatoka disease complex on banana suggests a link between parallel evolutionary changes in Pseudocercospora fijiensis and Pseudocercospora eumusae and increased virulence on the banana host.</title>
        <authorList>
            <person name="Chang T.-C."/>
            <person name="Salvucci A."/>
            <person name="Crous P.W."/>
            <person name="Stergiopoulos I."/>
        </authorList>
    </citation>
    <scope>NUCLEOTIDE SEQUENCE [LARGE SCALE GENOMIC DNA]</scope>
    <source>
        <strain evidence="7 8">CBS 116634</strain>
    </source>
</reference>
<dbReference type="InterPro" id="IPR032805">
    <property type="entry name" value="Wax_synthase_dom"/>
</dbReference>
<protein>
    <recommendedName>
        <fullName evidence="6">Wax synthase domain-containing protein</fullName>
    </recommendedName>
</protein>
<evidence type="ECO:0000313" key="8">
    <source>
        <dbReference type="Proteomes" id="UP000073492"/>
    </source>
</evidence>
<name>A0A139I5R0_9PEZI</name>
<evidence type="ECO:0000259" key="6">
    <source>
        <dbReference type="Pfam" id="PF13813"/>
    </source>
</evidence>
<feature type="transmembrane region" description="Helical" evidence="5">
    <location>
        <begin position="245"/>
        <end position="270"/>
    </location>
</feature>
<comment type="caution">
    <text evidence="7">The sequence shown here is derived from an EMBL/GenBank/DDBJ whole genome shotgun (WGS) entry which is preliminary data.</text>
</comment>
<organism evidence="7 8">
    <name type="scientific">Pseudocercospora musae</name>
    <dbReference type="NCBI Taxonomy" id="113226"/>
    <lineage>
        <taxon>Eukaryota</taxon>
        <taxon>Fungi</taxon>
        <taxon>Dikarya</taxon>
        <taxon>Ascomycota</taxon>
        <taxon>Pezizomycotina</taxon>
        <taxon>Dothideomycetes</taxon>
        <taxon>Dothideomycetidae</taxon>
        <taxon>Mycosphaerellales</taxon>
        <taxon>Mycosphaerellaceae</taxon>
        <taxon>Pseudocercospora</taxon>
    </lineage>
</organism>
<gene>
    <name evidence="7" type="ORF">AC579_9738</name>
</gene>
<dbReference type="Proteomes" id="UP000073492">
    <property type="component" value="Unassembled WGS sequence"/>
</dbReference>
<evidence type="ECO:0000313" key="7">
    <source>
        <dbReference type="EMBL" id="KXT09955.1"/>
    </source>
</evidence>
<feature type="transmembrane region" description="Helical" evidence="5">
    <location>
        <begin position="413"/>
        <end position="432"/>
    </location>
</feature>
<accession>A0A139I5R0</accession>
<proteinExistence type="predicted"/>
<keyword evidence="3 5" id="KW-1133">Transmembrane helix</keyword>
<feature type="transmembrane region" description="Helical" evidence="5">
    <location>
        <begin position="370"/>
        <end position="393"/>
    </location>
</feature>
<evidence type="ECO:0000256" key="2">
    <source>
        <dbReference type="ARBA" id="ARBA00022692"/>
    </source>
</evidence>
<dbReference type="GO" id="GO:0016020">
    <property type="term" value="C:membrane"/>
    <property type="evidence" value="ECO:0007669"/>
    <property type="project" value="UniProtKB-SubCell"/>
</dbReference>
<evidence type="ECO:0000256" key="1">
    <source>
        <dbReference type="ARBA" id="ARBA00004141"/>
    </source>
</evidence>
<feature type="transmembrane region" description="Helical" evidence="5">
    <location>
        <begin position="331"/>
        <end position="350"/>
    </location>
</feature>